<feature type="transmembrane region" description="Helical" evidence="1">
    <location>
        <begin position="119"/>
        <end position="141"/>
    </location>
</feature>
<evidence type="ECO:0000313" key="3">
    <source>
        <dbReference type="Proteomes" id="UP000799779"/>
    </source>
</evidence>
<sequence length="356" mass="40518">MPKPTKRLPKPTPSAAAIPAPFSPAPTELSQFLTNGQFPKDLVYIFHLDHHPAWFKRRIFLVPVCLNVTLAVLLAWRFYVAVPFYISIVSSLFGTDNETTVHFAGTSWWPLLKALSLRGLTFLFDWLFFSIVGPWPWSFFIEKPENPITWRFYTGFRDEEVYVRQSRGFGAADLLGETQGSSKKAGGESPFFKTRILPAIDASRLREKTGYLLMDKDWDLDFWGMVRATEALDKKTITSELFRKSVVVWVGEEESGQWAVWDCWKLDEGADSDARKKIVLFKDRLTVMGKEGLFFKWVELVQFESNAPGGFTRERQIATAEKAKQLFEQQGVNFDAFIKDIGGLDGMPGMEEAGPD</sequence>
<dbReference type="EMBL" id="ML977594">
    <property type="protein sequence ID" value="KAF1999576.1"/>
    <property type="molecule type" value="Genomic_DNA"/>
</dbReference>
<accession>A0A6A5WPP5</accession>
<dbReference type="AlphaFoldDB" id="A0A6A5WPP5"/>
<organism evidence="2 3">
    <name type="scientific">Amniculicola lignicola CBS 123094</name>
    <dbReference type="NCBI Taxonomy" id="1392246"/>
    <lineage>
        <taxon>Eukaryota</taxon>
        <taxon>Fungi</taxon>
        <taxon>Dikarya</taxon>
        <taxon>Ascomycota</taxon>
        <taxon>Pezizomycotina</taxon>
        <taxon>Dothideomycetes</taxon>
        <taxon>Pleosporomycetidae</taxon>
        <taxon>Pleosporales</taxon>
        <taxon>Amniculicolaceae</taxon>
        <taxon>Amniculicola</taxon>
    </lineage>
</organism>
<gene>
    <name evidence="2" type="ORF">P154DRAFT_523137</name>
</gene>
<keyword evidence="1" id="KW-0472">Membrane</keyword>
<keyword evidence="3" id="KW-1185">Reference proteome</keyword>
<reference evidence="2" key="1">
    <citation type="journal article" date="2020" name="Stud. Mycol.">
        <title>101 Dothideomycetes genomes: a test case for predicting lifestyles and emergence of pathogens.</title>
        <authorList>
            <person name="Haridas S."/>
            <person name="Albert R."/>
            <person name="Binder M."/>
            <person name="Bloem J."/>
            <person name="Labutti K."/>
            <person name="Salamov A."/>
            <person name="Andreopoulos B."/>
            <person name="Baker S."/>
            <person name="Barry K."/>
            <person name="Bills G."/>
            <person name="Bluhm B."/>
            <person name="Cannon C."/>
            <person name="Castanera R."/>
            <person name="Culley D."/>
            <person name="Daum C."/>
            <person name="Ezra D."/>
            <person name="Gonzalez J."/>
            <person name="Henrissat B."/>
            <person name="Kuo A."/>
            <person name="Liang C."/>
            <person name="Lipzen A."/>
            <person name="Lutzoni F."/>
            <person name="Magnuson J."/>
            <person name="Mondo S."/>
            <person name="Nolan M."/>
            <person name="Ohm R."/>
            <person name="Pangilinan J."/>
            <person name="Park H.-J."/>
            <person name="Ramirez L."/>
            <person name="Alfaro M."/>
            <person name="Sun H."/>
            <person name="Tritt A."/>
            <person name="Yoshinaga Y."/>
            <person name="Zwiers L.-H."/>
            <person name="Turgeon B."/>
            <person name="Goodwin S."/>
            <person name="Spatafora J."/>
            <person name="Crous P."/>
            <person name="Grigoriev I."/>
        </authorList>
    </citation>
    <scope>NUCLEOTIDE SEQUENCE</scope>
    <source>
        <strain evidence="2">CBS 123094</strain>
    </source>
</reference>
<keyword evidence="1" id="KW-1133">Transmembrane helix</keyword>
<protein>
    <submittedName>
        <fullName evidence="2">Uncharacterized protein</fullName>
    </submittedName>
</protein>
<feature type="transmembrane region" description="Helical" evidence="1">
    <location>
        <begin position="59"/>
        <end position="79"/>
    </location>
</feature>
<name>A0A6A5WPP5_9PLEO</name>
<evidence type="ECO:0000313" key="2">
    <source>
        <dbReference type="EMBL" id="KAF1999576.1"/>
    </source>
</evidence>
<dbReference type="OrthoDB" id="5421757at2759"/>
<keyword evidence="1" id="KW-0812">Transmembrane</keyword>
<proteinExistence type="predicted"/>
<evidence type="ECO:0000256" key="1">
    <source>
        <dbReference type="SAM" id="Phobius"/>
    </source>
</evidence>
<dbReference type="Proteomes" id="UP000799779">
    <property type="component" value="Unassembled WGS sequence"/>
</dbReference>